<protein>
    <submittedName>
        <fullName evidence="1">Uncharacterized protein</fullName>
    </submittedName>
</protein>
<dbReference type="Proteomes" id="UP001220662">
    <property type="component" value="Unassembled WGS sequence"/>
</dbReference>
<dbReference type="AlphaFoldDB" id="A0AAW6P8D4"/>
<evidence type="ECO:0000313" key="1">
    <source>
        <dbReference type="EMBL" id="MDF3842772.1"/>
    </source>
</evidence>
<reference evidence="1" key="1">
    <citation type="submission" date="2023-03" db="EMBL/GenBank/DDBJ databases">
        <title>Draft assemblies of triclosan tolerant bacteria isolated from returned activated sludge.</title>
        <authorList>
            <person name="Van Hamelsveld S."/>
        </authorList>
    </citation>
    <scope>NUCLEOTIDE SEQUENCE</scope>
    <source>
        <strain evidence="1">GW210015_S63</strain>
    </source>
</reference>
<accession>A0AAW6P8D4</accession>
<proteinExistence type="predicted"/>
<name>A0AAW6P8D4_9PSED</name>
<dbReference type="EMBL" id="JARJLR010000233">
    <property type="protein sequence ID" value="MDF3842772.1"/>
    <property type="molecule type" value="Genomic_DNA"/>
</dbReference>
<gene>
    <name evidence="1" type="ORF">P3W55_13730</name>
</gene>
<organism evidence="1 2">
    <name type="scientific">Pseudomonas citronellolis</name>
    <dbReference type="NCBI Taxonomy" id="53408"/>
    <lineage>
        <taxon>Bacteria</taxon>
        <taxon>Pseudomonadati</taxon>
        <taxon>Pseudomonadota</taxon>
        <taxon>Gammaproteobacteria</taxon>
        <taxon>Pseudomonadales</taxon>
        <taxon>Pseudomonadaceae</taxon>
        <taxon>Pseudomonas</taxon>
    </lineage>
</organism>
<dbReference type="RefSeq" id="WP_276214724.1">
    <property type="nucleotide sequence ID" value="NZ_JARJLR010000233.1"/>
</dbReference>
<comment type="caution">
    <text evidence="1">The sequence shown here is derived from an EMBL/GenBank/DDBJ whole genome shotgun (WGS) entry which is preliminary data.</text>
</comment>
<evidence type="ECO:0000313" key="2">
    <source>
        <dbReference type="Proteomes" id="UP001220662"/>
    </source>
</evidence>
<sequence length="115" mass="13286">MATKAYECGHCNQVHESHWQAERCCQPEVYDGWTCDTCGEFHEKKDDAVQCCSEYLPVDDLTPCPNCLRPHTRAQQVYAIEVAGHCSECNPNYTLEQRWTIEDRIDDLADERAMQ</sequence>